<dbReference type="AlphaFoldDB" id="A0AAV6U9Z5"/>
<protein>
    <recommendedName>
        <fullName evidence="4">PA domain-containing protein</fullName>
    </recommendedName>
</protein>
<keyword evidence="3" id="KW-1185">Reference proteome</keyword>
<dbReference type="Gene3D" id="3.50.30.30">
    <property type="match status" value="1"/>
</dbReference>
<evidence type="ECO:0000313" key="3">
    <source>
        <dbReference type="Proteomes" id="UP000827092"/>
    </source>
</evidence>
<feature type="transmembrane region" description="Helical" evidence="1">
    <location>
        <begin position="33"/>
        <end position="56"/>
    </location>
</feature>
<accession>A0AAV6U9Z5</accession>
<keyword evidence="1" id="KW-1133">Transmembrane helix</keyword>
<evidence type="ECO:0008006" key="4">
    <source>
        <dbReference type="Google" id="ProtNLM"/>
    </source>
</evidence>
<dbReference type="EMBL" id="JAFNEN010000568">
    <property type="protein sequence ID" value="KAG8180320.1"/>
    <property type="molecule type" value="Genomic_DNA"/>
</dbReference>
<dbReference type="Proteomes" id="UP000827092">
    <property type="component" value="Unassembled WGS sequence"/>
</dbReference>
<organism evidence="2 3">
    <name type="scientific">Oedothorax gibbosus</name>
    <dbReference type="NCBI Taxonomy" id="931172"/>
    <lineage>
        <taxon>Eukaryota</taxon>
        <taxon>Metazoa</taxon>
        <taxon>Ecdysozoa</taxon>
        <taxon>Arthropoda</taxon>
        <taxon>Chelicerata</taxon>
        <taxon>Arachnida</taxon>
        <taxon>Araneae</taxon>
        <taxon>Araneomorphae</taxon>
        <taxon>Entelegynae</taxon>
        <taxon>Araneoidea</taxon>
        <taxon>Linyphiidae</taxon>
        <taxon>Erigoninae</taxon>
        <taxon>Oedothorax</taxon>
    </lineage>
</organism>
<keyword evidence="1" id="KW-0472">Membrane</keyword>
<reference evidence="2 3" key="1">
    <citation type="journal article" date="2022" name="Nat. Ecol. Evol.">
        <title>A masculinizing supergene underlies an exaggerated male reproductive morph in a spider.</title>
        <authorList>
            <person name="Hendrickx F."/>
            <person name="De Corte Z."/>
            <person name="Sonet G."/>
            <person name="Van Belleghem S.M."/>
            <person name="Kostlbacher S."/>
            <person name="Vangestel C."/>
        </authorList>
    </citation>
    <scope>NUCLEOTIDE SEQUENCE [LARGE SCALE GENOMIC DNA]</scope>
    <source>
        <strain evidence="2">W744_W776</strain>
    </source>
</reference>
<comment type="caution">
    <text evidence="2">The sequence shown here is derived from an EMBL/GenBank/DDBJ whole genome shotgun (WGS) entry which is preliminary data.</text>
</comment>
<proteinExistence type="predicted"/>
<sequence length="300" mass="33414">MIPFKPIKVSKINEKYSEDKQNHLAMQYSYSKILIGCLVLVAVDATIVVRSTFFIMDRTVEIIANQDATIIDATMKGQLEFAAPTDACGPIANPSFVKTNESKNFVLINGTDNCGFMTKVKNARGAGFDVAILFDPFPEPFNYSNMTFPIEVSKINITVALVSCEDSIKLQKYIFPESREENVYVEIHPTTAYQKYIISVLICVVGIPLALELLYLSYKLVVWGVKKNRYRKHRNQVETTENVADLDETEPLLASESSAPNLVCQGSSEELKNELLDALGSVNDVQGSEHKRGNTQAEIV</sequence>
<feature type="transmembrane region" description="Helical" evidence="1">
    <location>
        <begin position="196"/>
        <end position="225"/>
    </location>
</feature>
<evidence type="ECO:0000313" key="2">
    <source>
        <dbReference type="EMBL" id="KAG8180320.1"/>
    </source>
</evidence>
<name>A0AAV6U9Z5_9ARAC</name>
<keyword evidence="1" id="KW-0812">Transmembrane</keyword>
<evidence type="ECO:0000256" key="1">
    <source>
        <dbReference type="SAM" id="Phobius"/>
    </source>
</evidence>
<gene>
    <name evidence="2" type="ORF">JTE90_028868</name>
</gene>